<dbReference type="InterPro" id="IPR050580">
    <property type="entry name" value="2H_phosphoesterase_YjcG-like"/>
</dbReference>
<evidence type="ECO:0000313" key="1">
    <source>
        <dbReference type="EMBL" id="MDR6967721.1"/>
    </source>
</evidence>
<dbReference type="SUPFAM" id="SSF55144">
    <property type="entry name" value="LigT-like"/>
    <property type="match status" value="1"/>
</dbReference>
<name>A0ABU1TP92_9FLAO</name>
<dbReference type="PANTHER" id="PTHR40037:SF1">
    <property type="entry name" value="PHOSPHOESTERASE SAOUHSC_00951-RELATED"/>
    <property type="match status" value="1"/>
</dbReference>
<dbReference type="InterPro" id="IPR009097">
    <property type="entry name" value="Cyclic_Pdiesterase"/>
</dbReference>
<dbReference type="Pfam" id="PF13563">
    <property type="entry name" value="2_5_RNA_ligase2"/>
    <property type="match status" value="1"/>
</dbReference>
<dbReference type="EMBL" id="JAVDVI010000006">
    <property type="protein sequence ID" value="MDR6967721.1"/>
    <property type="molecule type" value="Genomic_DNA"/>
</dbReference>
<proteinExistence type="predicted"/>
<gene>
    <name evidence="1" type="ORF">J2X31_001733</name>
</gene>
<accession>A0ABU1TP92</accession>
<organism evidence="1 2">
    <name type="scientific">Flavobacterium arsenatis</name>
    <dbReference type="NCBI Taxonomy" id="1484332"/>
    <lineage>
        <taxon>Bacteria</taxon>
        <taxon>Pseudomonadati</taxon>
        <taxon>Bacteroidota</taxon>
        <taxon>Flavobacteriia</taxon>
        <taxon>Flavobacteriales</taxon>
        <taxon>Flavobacteriaceae</taxon>
        <taxon>Flavobacterium</taxon>
    </lineage>
</organism>
<dbReference type="PANTHER" id="PTHR40037">
    <property type="entry name" value="PHOSPHOESTERASE YJCG-RELATED"/>
    <property type="match status" value="1"/>
</dbReference>
<reference evidence="1 2" key="1">
    <citation type="submission" date="2023-07" db="EMBL/GenBank/DDBJ databases">
        <title>Sorghum-associated microbial communities from plants grown in Nebraska, USA.</title>
        <authorList>
            <person name="Schachtman D."/>
        </authorList>
    </citation>
    <scope>NUCLEOTIDE SEQUENCE [LARGE SCALE GENOMIC DNA]</scope>
    <source>
        <strain evidence="1 2">3773</strain>
    </source>
</reference>
<keyword evidence="1" id="KW-0436">Ligase</keyword>
<dbReference type="Gene3D" id="3.90.1140.10">
    <property type="entry name" value="Cyclic phosphodiesterase"/>
    <property type="match status" value="1"/>
</dbReference>
<sequence>MNISKKGQILLFPPPELKDYLVVISAPIEIHNEIKKINDKLHKIIASKEKGRFKAHITLFNSAWEQDNHLLERLKKVISDANSFPVLINGVDIFSNGTKKKTVYLKIENPKPIQKLYEAFRTELKIKKEFTPHLTIEKNLPIADFEKIQNDLSSFNHQCEWVCDRITVLKFNKKTNSYKLVEEILLKNSEA</sequence>
<dbReference type="GO" id="GO:0016874">
    <property type="term" value="F:ligase activity"/>
    <property type="evidence" value="ECO:0007669"/>
    <property type="project" value="UniProtKB-KW"/>
</dbReference>
<comment type="caution">
    <text evidence="1">The sequence shown here is derived from an EMBL/GenBank/DDBJ whole genome shotgun (WGS) entry which is preliminary data.</text>
</comment>
<keyword evidence="2" id="KW-1185">Reference proteome</keyword>
<dbReference type="Proteomes" id="UP001255185">
    <property type="component" value="Unassembled WGS sequence"/>
</dbReference>
<evidence type="ECO:0000313" key="2">
    <source>
        <dbReference type="Proteomes" id="UP001255185"/>
    </source>
</evidence>
<protein>
    <submittedName>
        <fullName evidence="1">2'-5' RNA ligase</fullName>
    </submittedName>
</protein>
<dbReference type="RefSeq" id="WP_310025976.1">
    <property type="nucleotide sequence ID" value="NZ_JAVDVI010000006.1"/>
</dbReference>